<evidence type="ECO:0000313" key="2">
    <source>
        <dbReference type="EMBL" id="OAY72878.1"/>
    </source>
</evidence>
<protein>
    <submittedName>
        <fullName evidence="2">Uncharacterized protein</fullName>
    </submittedName>
</protein>
<proteinExistence type="predicted"/>
<gene>
    <name evidence="2" type="ORF">ACMD2_21949</name>
</gene>
<sequence>MAFRAPAVVQNENVPINRGKAVDGLKADLPKPAKTGLKERKALGDLSNTRKALRDLSNTGKPPVSGVTKGSALKEKSGIRAPQAVKNASKSSFLTDEDVKKCREWAKEGIERTQFTGNDVQEMQKELVDKRVKKKVDKVMSAVHEWSGSIYDLVLPLKLITQRAYAKMVPSQSDFVWTAKFETLTLWWVLKHTIALQFTAQDRYGPCRATRSSPGLALTRNLLRKVLTNDD</sequence>
<organism evidence="2 3">
    <name type="scientific">Ananas comosus</name>
    <name type="common">Pineapple</name>
    <name type="synonym">Ananas ananas</name>
    <dbReference type="NCBI Taxonomy" id="4615"/>
    <lineage>
        <taxon>Eukaryota</taxon>
        <taxon>Viridiplantae</taxon>
        <taxon>Streptophyta</taxon>
        <taxon>Embryophyta</taxon>
        <taxon>Tracheophyta</taxon>
        <taxon>Spermatophyta</taxon>
        <taxon>Magnoliopsida</taxon>
        <taxon>Liliopsida</taxon>
        <taxon>Poales</taxon>
        <taxon>Bromeliaceae</taxon>
        <taxon>Bromelioideae</taxon>
        <taxon>Ananas</taxon>
    </lineage>
</organism>
<evidence type="ECO:0000313" key="3">
    <source>
        <dbReference type="Proteomes" id="UP000092600"/>
    </source>
</evidence>
<dbReference type="AlphaFoldDB" id="A0A199V789"/>
<dbReference type="EMBL" id="LSRQ01002942">
    <property type="protein sequence ID" value="OAY72878.1"/>
    <property type="molecule type" value="Genomic_DNA"/>
</dbReference>
<reference evidence="2 3" key="1">
    <citation type="journal article" date="2016" name="DNA Res.">
        <title>The draft genome of MD-2 pineapple using hybrid error correction of long reads.</title>
        <authorList>
            <person name="Redwan R.M."/>
            <person name="Saidin A."/>
            <person name="Kumar S.V."/>
        </authorList>
    </citation>
    <scope>NUCLEOTIDE SEQUENCE [LARGE SCALE GENOMIC DNA]</scope>
    <source>
        <strain evidence="3">cv. MD2</strain>
        <tissue evidence="2">Leaf</tissue>
    </source>
</reference>
<feature type="region of interest" description="Disordered" evidence="1">
    <location>
        <begin position="45"/>
        <end position="81"/>
    </location>
</feature>
<feature type="compositionally biased region" description="Polar residues" evidence="1">
    <location>
        <begin position="46"/>
        <end position="60"/>
    </location>
</feature>
<evidence type="ECO:0000256" key="1">
    <source>
        <dbReference type="SAM" id="MobiDB-lite"/>
    </source>
</evidence>
<dbReference type="Proteomes" id="UP000092600">
    <property type="component" value="Unassembled WGS sequence"/>
</dbReference>
<comment type="caution">
    <text evidence="2">The sequence shown here is derived from an EMBL/GenBank/DDBJ whole genome shotgun (WGS) entry which is preliminary data.</text>
</comment>
<name>A0A199V789_ANACO</name>
<accession>A0A199V789</accession>